<feature type="transmembrane region" description="Helical" evidence="1">
    <location>
        <begin position="34"/>
        <end position="52"/>
    </location>
</feature>
<dbReference type="Gene3D" id="1.20.120.1630">
    <property type="match status" value="1"/>
</dbReference>
<name>A0A7C1H958_9BACT</name>
<dbReference type="AlphaFoldDB" id="A0A7C1H958"/>
<keyword evidence="1" id="KW-1133">Transmembrane helix</keyword>
<feature type="transmembrane region" description="Helical" evidence="1">
    <location>
        <begin position="59"/>
        <end position="77"/>
    </location>
</feature>
<dbReference type="PROSITE" id="PS50244">
    <property type="entry name" value="S5A_REDUCTASE"/>
    <property type="match status" value="1"/>
</dbReference>
<sequence>MAYVILLNALVVFVYMSVFFAIGTAKKDNSVVDIGWGTGFVVVALFTLFVYGEFSSRQIITTVLVSFWGIRLTTHIFKRNWGRSEDFRYVQMREKWGEKVLIRSFLQIYMLQGLFMVIVSYSVMLINSHSGKPFGLLDVLGILIWICGFAIESIADLQLKDFVKTKKPGEIMKKGFWRYSRHPNYFGEAVQWWGIFIIALSIEGGFWAIISPITITVLLRFVSGVPYLERKYKAYPAFREYMKETNAFIPWFMRKKQRD</sequence>
<dbReference type="InterPro" id="IPR010721">
    <property type="entry name" value="UstE-like"/>
</dbReference>
<accession>A0A7C1H958</accession>
<keyword evidence="1" id="KW-0472">Membrane</keyword>
<dbReference type="PANTHER" id="PTHR32251:SF17">
    <property type="entry name" value="STEROID 5-ALPHA REDUCTASE C-TERMINAL DOMAIN-CONTAINING PROTEIN"/>
    <property type="match status" value="1"/>
</dbReference>
<feature type="transmembrane region" description="Helical" evidence="1">
    <location>
        <begin position="192"/>
        <end position="222"/>
    </location>
</feature>
<reference evidence="2" key="1">
    <citation type="journal article" date="2020" name="mSystems">
        <title>Genome- and Community-Level Interaction Insights into Carbon Utilization and Element Cycling Functions of Hydrothermarchaeota in Hydrothermal Sediment.</title>
        <authorList>
            <person name="Zhou Z."/>
            <person name="Liu Y."/>
            <person name="Xu W."/>
            <person name="Pan J."/>
            <person name="Luo Z.H."/>
            <person name="Li M."/>
        </authorList>
    </citation>
    <scope>NUCLEOTIDE SEQUENCE [LARGE SCALE GENOMIC DNA]</scope>
    <source>
        <strain evidence="2">SpSt-1179</strain>
    </source>
</reference>
<evidence type="ECO:0000313" key="2">
    <source>
        <dbReference type="EMBL" id="HDP77628.1"/>
    </source>
</evidence>
<evidence type="ECO:0000256" key="1">
    <source>
        <dbReference type="SAM" id="Phobius"/>
    </source>
</evidence>
<dbReference type="PANTHER" id="PTHR32251">
    <property type="entry name" value="3-OXO-5-ALPHA-STEROID 4-DEHYDROGENASE"/>
    <property type="match status" value="1"/>
</dbReference>
<dbReference type="GO" id="GO:0016020">
    <property type="term" value="C:membrane"/>
    <property type="evidence" value="ECO:0007669"/>
    <property type="project" value="TreeGrafter"/>
</dbReference>
<dbReference type="Pfam" id="PF06966">
    <property type="entry name" value="DUF1295"/>
    <property type="match status" value="1"/>
</dbReference>
<dbReference type="EMBL" id="DSBT01000153">
    <property type="protein sequence ID" value="HDP77628.1"/>
    <property type="molecule type" value="Genomic_DNA"/>
</dbReference>
<feature type="transmembrane region" description="Helical" evidence="1">
    <location>
        <begin position="5"/>
        <end position="22"/>
    </location>
</feature>
<proteinExistence type="predicted"/>
<gene>
    <name evidence="2" type="ORF">ENN47_05495</name>
</gene>
<feature type="transmembrane region" description="Helical" evidence="1">
    <location>
        <begin position="134"/>
        <end position="155"/>
    </location>
</feature>
<organism evidence="2">
    <name type="scientific">Mesotoga infera</name>
    <dbReference type="NCBI Taxonomy" id="1236046"/>
    <lineage>
        <taxon>Bacteria</taxon>
        <taxon>Thermotogati</taxon>
        <taxon>Thermotogota</taxon>
        <taxon>Thermotogae</taxon>
        <taxon>Kosmotogales</taxon>
        <taxon>Kosmotogaceae</taxon>
        <taxon>Mesotoga</taxon>
    </lineage>
</organism>
<comment type="caution">
    <text evidence="2">The sequence shown here is derived from an EMBL/GenBank/DDBJ whole genome shotgun (WGS) entry which is preliminary data.</text>
</comment>
<protein>
    <submittedName>
        <fullName evidence="2">DUF1295 domain-containing protein</fullName>
    </submittedName>
</protein>
<keyword evidence="1" id="KW-0812">Transmembrane</keyword>
<dbReference type="Proteomes" id="UP000886198">
    <property type="component" value="Unassembled WGS sequence"/>
</dbReference>
<feature type="transmembrane region" description="Helical" evidence="1">
    <location>
        <begin position="106"/>
        <end position="127"/>
    </location>
</feature>